<gene>
    <name evidence="2" type="ORF">F2Y10_13545</name>
</gene>
<dbReference type="Proteomes" id="UP000322940">
    <property type="component" value="Unassembled WGS sequence"/>
</dbReference>
<organism evidence="2 3">
    <name type="scientific">Alistipes onderdonkii</name>
    <dbReference type="NCBI Taxonomy" id="328813"/>
    <lineage>
        <taxon>Bacteria</taxon>
        <taxon>Pseudomonadati</taxon>
        <taxon>Bacteroidota</taxon>
        <taxon>Bacteroidia</taxon>
        <taxon>Bacteroidales</taxon>
        <taxon>Rikenellaceae</taxon>
        <taxon>Alistipes</taxon>
    </lineage>
</organism>
<protein>
    <submittedName>
        <fullName evidence="2">Uncharacterized protein</fullName>
    </submittedName>
</protein>
<comment type="caution">
    <text evidence="2">The sequence shown here is derived from an EMBL/GenBank/DDBJ whole genome shotgun (WGS) entry which is preliminary data.</text>
</comment>
<dbReference type="GeneID" id="92758173"/>
<evidence type="ECO:0000313" key="3">
    <source>
        <dbReference type="Proteomes" id="UP000322940"/>
    </source>
</evidence>
<dbReference type="AlphaFoldDB" id="A0A5B3GRQ4"/>
<keyword evidence="1" id="KW-0472">Membrane</keyword>
<feature type="transmembrane region" description="Helical" evidence="1">
    <location>
        <begin position="71"/>
        <end position="92"/>
    </location>
</feature>
<keyword evidence="1" id="KW-1133">Transmembrane helix</keyword>
<evidence type="ECO:0000313" key="2">
    <source>
        <dbReference type="EMBL" id="KAA2376333.1"/>
    </source>
</evidence>
<sequence length="96" mass="10540">MKEKILQALTTFKGYLFSSDKWLHLAAGFIIAFFVGLFGVFYGLCAGIAAAAGKELYDNFSKKGTPEVWDFIFSVVGVLAGVLNVLLARLVFHFIV</sequence>
<dbReference type="RefSeq" id="WP_015545826.1">
    <property type="nucleotide sequence ID" value="NZ_JADMRE010000015.1"/>
</dbReference>
<proteinExistence type="predicted"/>
<reference evidence="2 3" key="1">
    <citation type="journal article" date="2019" name="Nat. Med.">
        <title>A library of human gut bacterial isolates paired with longitudinal multiomics data enables mechanistic microbiome research.</title>
        <authorList>
            <person name="Poyet M."/>
            <person name="Groussin M."/>
            <person name="Gibbons S.M."/>
            <person name="Avila-Pacheco J."/>
            <person name="Jiang X."/>
            <person name="Kearney S.M."/>
            <person name="Perrotta A.R."/>
            <person name="Berdy B."/>
            <person name="Zhao S."/>
            <person name="Lieberman T.D."/>
            <person name="Swanson P.K."/>
            <person name="Smith M."/>
            <person name="Roesemann S."/>
            <person name="Alexander J.E."/>
            <person name="Rich S.A."/>
            <person name="Livny J."/>
            <person name="Vlamakis H."/>
            <person name="Clish C."/>
            <person name="Bullock K."/>
            <person name="Deik A."/>
            <person name="Scott J."/>
            <person name="Pierce K.A."/>
            <person name="Xavier R.J."/>
            <person name="Alm E.J."/>
        </authorList>
    </citation>
    <scope>NUCLEOTIDE SEQUENCE [LARGE SCALE GENOMIC DNA]</scope>
    <source>
        <strain evidence="2 3">BIOML-A266</strain>
    </source>
</reference>
<feature type="transmembrane region" description="Helical" evidence="1">
    <location>
        <begin position="22"/>
        <end position="51"/>
    </location>
</feature>
<evidence type="ECO:0000256" key="1">
    <source>
        <dbReference type="SAM" id="Phobius"/>
    </source>
</evidence>
<dbReference type="EMBL" id="VVXH01000016">
    <property type="protein sequence ID" value="KAA2376333.1"/>
    <property type="molecule type" value="Genomic_DNA"/>
</dbReference>
<accession>A0A5B3GRQ4</accession>
<keyword evidence="1" id="KW-0812">Transmembrane</keyword>
<name>A0A5B3GRQ4_9BACT</name>